<accession>A0A498KAN2</accession>
<dbReference type="Proteomes" id="UP000290289">
    <property type="component" value="Chromosome 2"/>
</dbReference>
<sequence>DSSHCCRLSQLQQARLLNCANILENRWLGEPQLPPRASELFFLESKECGISDAMFQSDLDMIGRMTKGFLTHES</sequence>
<dbReference type="AlphaFoldDB" id="A0A498KAN2"/>
<gene>
    <name evidence="1" type="ORF">DVH24_006536</name>
</gene>
<comment type="caution">
    <text evidence="1">The sequence shown here is derived from an EMBL/GenBank/DDBJ whole genome shotgun (WGS) entry which is preliminary data.</text>
</comment>
<name>A0A498KAN2_MALDO</name>
<dbReference type="EMBL" id="RDQH01000328">
    <property type="protein sequence ID" value="RXI05279.1"/>
    <property type="molecule type" value="Genomic_DNA"/>
</dbReference>
<reference evidence="1 2" key="1">
    <citation type="submission" date="2018-10" db="EMBL/GenBank/DDBJ databases">
        <title>A high-quality apple genome assembly.</title>
        <authorList>
            <person name="Hu J."/>
        </authorList>
    </citation>
    <scope>NUCLEOTIDE SEQUENCE [LARGE SCALE GENOMIC DNA]</scope>
    <source>
        <strain evidence="2">cv. HFTH1</strain>
        <tissue evidence="1">Young leaf</tissue>
    </source>
</reference>
<organism evidence="1 2">
    <name type="scientific">Malus domestica</name>
    <name type="common">Apple</name>
    <name type="synonym">Pyrus malus</name>
    <dbReference type="NCBI Taxonomy" id="3750"/>
    <lineage>
        <taxon>Eukaryota</taxon>
        <taxon>Viridiplantae</taxon>
        <taxon>Streptophyta</taxon>
        <taxon>Embryophyta</taxon>
        <taxon>Tracheophyta</taxon>
        <taxon>Spermatophyta</taxon>
        <taxon>Magnoliopsida</taxon>
        <taxon>eudicotyledons</taxon>
        <taxon>Gunneridae</taxon>
        <taxon>Pentapetalae</taxon>
        <taxon>rosids</taxon>
        <taxon>fabids</taxon>
        <taxon>Rosales</taxon>
        <taxon>Rosaceae</taxon>
        <taxon>Amygdaloideae</taxon>
        <taxon>Maleae</taxon>
        <taxon>Malus</taxon>
    </lineage>
</organism>
<protein>
    <submittedName>
        <fullName evidence="1">Uncharacterized protein</fullName>
    </submittedName>
</protein>
<feature type="non-terminal residue" evidence="1">
    <location>
        <position position="1"/>
    </location>
</feature>
<evidence type="ECO:0000313" key="1">
    <source>
        <dbReference type="EMBL" id="RXI05279.1"/>
    </source>
</evidence>
<keyword evidence="2" id="KW-1185">Reference proteome</keyword>
<proteinExistence type="predicted"/>
<evidence type="ECO:0000313" key="2">
    <source>
        <dbReference type="Proteomes" id="UP000290289"/>
    </source>
</evidence>